<dbReference type="GO" id="GO:0016740">
    <property type="term" value="F:transferase activity"/>
    <property type="evidence" value="ECO:0007669"/>
    <property type="project" value="UniProtKB-KW"/>
</dbReference>
<evidence type="ECO:0000259" key="6">
    <source>
        <dbReference type="Pfam" id="PF01425"/>
    </source>
</evidence>
<dbReference type="InterPro" id="IPR004412">
    <property type="entry name" value="GatA"/>
</dbReference>
<comment type="catalytic activity">
    <reaction evidence="5">
        <text>L-glutamyl-tRNA(Gln) + L-glutamine + ATP + H2O = L-glutaminyl-tRNA(Gln) + L-glutamate + ADP + phosphate + H(+)</text>
        <dbReference type="Rhea" id="RHEA:17521"/>
        <dbReference type="Rhea" id="RHEA-COMP:9681"/>
        <dbReference type="Rhea" id="RHEA-COMP:9684"/>
        <dbReference type="ChEBI" id="CHEBI:15377"/>
        <dbReference type="ChEBI" id="CHEBI:15378"/>
        <dbReference type="ChEBI" id="CHEBI:29985"/>
        <dbReference type="ChEBI" id="CHEBI:30616"/>
        <dbReference type="ChEBI" id="CHEBI:43474"/>
        <dbReference type="ChEBI" id="CHEBI:58359"/>
        <dbReference type="ChEBI" id="CHEBI:78520"/>
        <dbReference type="ChEBI" id="CHEBI:78521"/>
        <dbReference type="ChEBI" id="CHEBI:456216"/>
        <dbReference type="EC" id="6.3.5.7"/>
    </reaction>
</comment>
<gene>
    <name evidence="7" type="ORF">Hypma_000196</name>
</gene>
<dbReference type="Pfam" id="PF01425">
    <property type="entry name" value="Amidase"/>
    <property type="match status" value="1"/>
</dbReference>
<dbReference type="Proteomes" id="UP000076154">
    <property type="component" value="Unassembled WGS sequence"/>
</dbReference>
<evidence type="ECO:0000256" key="4">
    <source>
        <dbReference type="ARBA" id="ARBA00022917"/>
    </source>
</evidence>
<feature type="active site" description="Charge relay system" evidence="5">
    <location>
        <position position="68"/>
    </location>
</feature>
<dbReference type="EC" id="6.3.5.7" evidence="5"/>
<dbReference type="GO" id="GO:0030956">
    <property type="term" value="C:glutamyl-tRNA(Gln) amidotransferase complex"/>
    <property type="evidence" value="ECO:0007669"/>
    <property type="project" value="UniProtKB-UniRule"/>
</dbReference>
<evidence type="ECO:0000256" key="2">
    <source>
        <dbReference type="ARBA" id="ARBA00022741"/>
    </source>
</evidence>
<evidence type="ECO:0000313" key="7">
    <source>
        <dbReference type="EMBL" id="RDB18444.1"/>
    </source>
</evidence>
<comment type="function">
    <text evidence="5">Allows the formation of correctly charged Gln-tRNA(Gln) through the transamidation of misacylated Glu-tRNA(Gln) in the mitochondria. The reaction takes place in the presence of glutamine and ATP through an activated gamma-phospho-Glu-tRNA(Gln).</text>
</comment>
<dbReference type="InterPro" id="IPR000120">
    <property type="entry name" value="Amidase"/>
</dbReference>
<keyword evidence="3 5" id="KW-0067">ATP-binding</keyword>
<dbReference type="GO" id="GO:0032543">
    <property type="term" value="P:mitochondrial translation"/>
    <property type="evidence" value="ECO:0007669"/>
    <property type="project" value="UniProtKB-UniRule"/>
</dbReference>
<dbReference type="InterPro" id="IPR023631">
    <property type="entry name" value="Amidase_dom"/>
</dbReference>
<keyword evidence="1 5" id="KW-0436">Ligase</keyword>
<dbReference type="Gene3D" id="3.90.1300.10">
    <property type="entry name" value="Amidase signature (AS) domain"/>
    <property type="match status" value="1"/>
</dbReference>
<dbReference type="OrthoDB" id="421993at2759"/>
<dbReference type="GO" id="GO:0050567">
    <property type="term" value="F:glutaminyl-tRNA synthase (glutamine-hydrolyzing) activity"/>
    <property type="evidence" value="ECO:0007669"/>
    <property type="project" value="UniProtKB-UniRule"/>
</dbReference>
<sequence length="524" mass="54876">MRPPKSWASLRIHRRLISTTTTTDARTRIAAHNAHINAFVCTSDPPPTTNENIDTGGLVLGGKPVAVKASICTMDMGTSCSSGMLRDFTSPYDATVVRLLRAAGADIVGKTNCDEFGMGSLNVHSIHGPVVNPYTPPPPSQLLPVLSSLFLRRRSPGGSSGGSAAAVAAGMCYAALGTDTGGSTRLPASYCGVVGLKPSYGLLSRWGVVSFADSLDCVGVLAGTVFDVKRVFNVLNVYDAKDPTASTPEARRRAGEACSNRLHNLGLSTGSLHGLRVGIPQEYFPEELTPAILRPLRRTLAALRKKGATIVPVSMPATSYALSAYYVLASAEASSCLARFDGVEYGLNVRPPPGTDIASSSVGALYAHTRSAAFGQEVQRRILLGTYALSADAFDNYFLQAQRVRQLVKDDFNRVFAAPNFQYSDTGGVGSDDGVDVLIHPSAIQTAPLLDAGPDVDGQGQEYVQDVLTVPASLAGVPGLSVPMKVGAEGDGWPVGVSIIGQWGCEEMVFAVGQAVEGLGGDTS</sequence>
<feature type="active site" description="Charge relay system" evidence="5">
    <location>
        <position position="159"/>
    </location>
</feature>
<evidence type="ECO:0000313" key="8">
    <source>
        <dbReference type="Proteomes" id="UP000076154"/>
    </source>
</evidence>
<protein>
    <recommendedName>
        <fullName evidence="5">Glutamyl-tRNA(Gln) amidotransferase subunit A, mitochondrial</fullName>
        <shortName evidence="5">Glu-AdT subunit A</shortName>
        <ecNumber evidence="5">6.3.5.7</ecNumber>
    </recommendedName>
</protein>
<dbReference type="HAMAP" id="MF_00120">
    <property type="entry name" value="GatA"/>
    <property type="match status" value="1"/>
</dbReference>
<keyword evidence="5" id="KW-0496">Mitochondrion</keyword>
<dbReference type="PANTHER" id="PTHR11895:SF7">
    <property type="entry name" value="GLUTAMYL-TRNA(GLN) AMIDOTRANSFERASE SUBUNIT A, MITOCHONDRIAL"/>
    <property type="match status" value="1"/>
</dbReference>
<comment type="caution">
    <text evidence="7">The sequence shown here is derived from an EMBL/GenBank/DDBJ whole genome shotgun (WGS) entry which is preliminary data.</text>
</comment>
<name>A0A369JGA1_HYPMA</name>
<feature type="domain" description="Amidase" evidence="6">
    <location>
        <begin position="26"/>
        <end position="509"/>
    </location>
</feature>
<proteinExistence type="inferred from homology"/>
<dbReference type="InterPro" id="IPR036928">
    <property type="entry name" value="AS_sf"/>
</dbReference>
<dbReference type="GO" id="GO:0070681">
    <property type="term" value="P:glutaminyl-tRNAGln biosynthesis via transamidation"/>
    <property type="evidence" value="ECO:0007669"/>
    <property type="project" value="UniProtKB-UniRule"/>
</dbReference>
<dbReference type="GO" id="GO:0005739">
    <property type="term" value="C:mitochondrion"/>
    <property type="evidence" value="ECO:0007669"/>
    <property type="project" value="UniProtKB-SubCell"/>
</dbReference>
<dbReference type="PANTHER" id="PTHR11895">
    <property type="entry name" value="TRANSAMIDASE"/>
    <property type="match status" value="1"/>
</dbReference>
<keyword evidence="8" id="KW-1185">Reference proteome</keyword>
<dbReference type="EMBL" id="LUEZ02000101">
    <property type="protein sequence ID" value="RDB18444.1"/>
    <property type="molecule type" value="Genomic_DNA"/>
</dbReference>
<keyword evidence="2 5" id="KW-0547">Nucleotide-binding</keyword>
<dbReference type="FunCoup" id="A0A369JGA1">
    <property type="interactions" value="190"/>
</dbReference>
<comment type="similarity">
    <text evidence="5">Belongs to the amidase family. GatA subfamily.</text>
</comment>
<keyword evidence="4 5" id="KW-0648">Protein biosynthesis</keyword>
<accession>A0A369JGA1</accession>
<dbReference type="AlphaFoldDB" id="A0A369JGA1"/>
<dbReference type="SUPFAM" id="SSF75304">
    <property type="entry name" value="Amidase signature (AS) enzymes"/>
    <property type="match status" value="1"/>
</dbReference>
<evidence type="ECO:0000256" key="5">
    <source>
        <dbReference type="HAMAP-Rule" id="MF_03150"/>
    </source>
</evidence>
<dbReference type="InParanoid" id="A0A369JGA1"/>
<comment type="subcellular location">
    <subcellularLocation>
        <location evidence="5">Mitochondrion</location>
    </subcellularLocation>
</comment>
<evidence type="ECO:0000256" key="1">
    <source>
        <dbReference type="ARBA" id="ARBA00022598"/>
    </source>
</evidence>
<reference evidence="7" key="1">
    <citation type="submission" date="2018-04" db="EMBL/GenBank/DDBJ databases">
        <title>Whole genome sequencing of Hypsizygus marmoreus.</title>
        <authorList>
            <person name="Choi I.-G."/>
            <person name="Min B."/>
            <person name="Kim J.-G."/>
            <person name="Kim S."/>
            <person name="Oh Y.-L."/>
            <person name="Kong W.-S."/>
            <person name="Park H."/>
            <person name="Jeong J."/>
            <person name="Song E.-S."/>
        </authorList>
    </citation>
    <scope>NUCLEOTIDE SEQUENCE [LARGE SCALE GENOMIC DNA]</scope>
    <source>
        <strain evidence="7">51987-8</strain>
    </source>
</reference>
<organism evidence="7 8">
    <name type="scientific">Hypsizygus marmoreus</name>
    <name type="common">White beech mushroom</name>
    <name type="synonym">Agaricus marmoreus</name>
    <dbReference type="NCBI Taxonomy" id="39966"/>
    <lineage>
        <taxon>Eukaryota</taxon>
        <taxon>Fungi</taxon>
        <taxon>Dikarya</taxon>
        <taxon>Basidiomycota</taxon>
        <taxon>Agaricomycotina</taxon>
        <taxon>Agaricomycetes</taxon>
        <taxon>Agaricomycetidae</taxon>
        <taxon>Agaricales</taxon>
        <taxon>Tricholomatineae</taxon>
        <taxon>Lyophyllaceae</taxon>
        <taxon>Hypsizygus</taxon>
    </lineage>
</organism>
<dbReference type="STRING" id="39966.A0A369JGA1"/>
<comment type="subunit">
    <text evidence="5">Subunit of the heterotrimeric GatCAB amidotransferase (AdT) complex, composed of A, B and C subunits.</text>
</comment>
<feature type="active site" description="Acyl-ester intermediate" evidence="5">
    <location>
        <position position="183"/>
    </location>
</feature>
<dbReference type="GO" id="GO:0005524">
    <property type="term" value="F:ATP binding"/>
    <property type="evidence" value="ECO:0007669"/>
    <property type="project" value="UniProtKB-KW"/>
</dbReference>
<evidence type="ECO:0000256" key="3">
    <source>
        <dbReference type="ARBA" id="ARBA00022840"/>
    </source>
</evidence>